<dbReference type="AlphaFoldDB" id="A0A367LAL7"/>
<organism evidence="1 2">
    <name type="scientific">Ophiocordyceps polyrhachis-furcata BCC 54312</name>
    <dbReference type="NCBI Taxonomy" id="1330021"/>
    <lineage>
        <taxon>Eukaryota</taxon>
        <taxon>Fungi</taxon>
        <taxon>Dikarya</taxon>
        <taxon>Ascomycota</taxon>
        <taxon>Pezizomycotina</taxon>
        <taxon>Sordariomycetes</taxon>
        <taxon>Hypocreomycetidae</taxon>
        <taxon>Hypocreales</taxon>
        <taxon>Ophiocordycipitaceae</taxon>
        <taxon>Ophiocordyceps</taxon>
    </lineage>
</organism>
<reference evidence="1 2" key="1">
    <citation type="journal article" date="2015" name="BMC Genomics">
        <title>Insights from the genome of Ophiocordyceps polyrhachis-furcata to pathogenicity and host specificity in insect fungi.</title>
        <authorList>
            <person name="Wichadakul D."/>
            <person name="Kobmoo N."/>
            <person name="Ingsriswang S."/>
            <person name="Tangphatsornruang S."/>
            <person name="Chantasingh D."/>
            <person name="Luangsa-ard J.J."/>
            <person name="Eurwilaichitr L."/>
        </authorList>
    </citation>
    <scope>NUCLEOTIDE SEQUENCE [LARGE SCALE GENOMIC DNA]</scope>
    <source>
        <strain evidence="1 2">BCC 54312</strain>
    </source>
</reference>
<dbReference type="EMBL" id="LKCN02000010">
    <property type="protein sequence ID" value="RCI11470.1"/>
    <property type="molecule type" value="Genomic_DNA"/>
</dbReference>
<evidence type="ECO:0000313" key="1">
    <source>
        <dbReference type="EMBL" id="RCI11470.1"/>
    </source>
</evidence>
<keyword evidence="2" id="KW-1185">Reference proteome</keyword>
<dbReference type="Proteomes" id="UP000253664">
    <property type="component" value="Unassembled WGS sequence"/>
</dbReference>
<name>A0A367LAL7_9HYPO</name>
<sequence length="107" mass="12213">MPKHQSLNLESLCPNFQTNTHAIIKSGMQAPPHAPMPKNIQYVHASQSTTPDVKSWIHPTKEPIPILGTDVLQPVYADIIRHYFEIKTKYKRCEQPAAFKHVNTTRN</sequence>
<gene>
    <name evidence="1" type="ORF">L249_7196</name>
</gene>
<evidence type="ECO:0000313" key="2">
    <source>
        <dbReference type="Proteomes" id="UP000253664"/>
    </source>
</evidence>
<accession>A0A367LAL7</accession>
<proteinExistence type="predicted"/>
<comment type="caution">
    <text evidence="1">The sequence shown here is derived from an EMBL/GenBank/DDBJ whole genome shotgun (WGS) entry which is preliminary data.</text>
</comment>
<protein>
    <submittedName>
        <fullName evidence="1">Uncharacterized protein</fullName>
    </submittedName>
</protein>
<feature type="non-terminal residue" evidence="1">
    <location>
        <position position="107"/>
    </location>
</feature>